<dbReference type="VEuPathDB" id="FungiDB:MGYG_09209"/>
<sequence>MSYTLAVVLTVSSSIPSLFTVTLTVSTTDNNSQQTTHRRRDEEAEEDEDTSHADGSLGASPSLTATINETPIDDEEIGLTPPAATAQAMARQGRRQQR</sequence>
<feature type="chain" id="PRO_5003190801" evidence="2">
    <location>
        <begin position="21"/>
        <end position="98"/>
    </location>
</feature>
<proteinExistence type="predicted"/>
<evidence type="ECO:0000256" key="1">
    <source>
        <dbReference type="SAM" id="MobiDB-lite"/>
    </source>
</evidence>
<dbReference type="GeneID" id="10024369"/>
<dbReference type="EMBL" id="DS989831">
    <property type="protein sequence ID" value="EFQ96854.1"/>
    <property type="molecule type" value="Genomic_DNA"/>
</dbReference>
<dbReference type="HOGENOM" id="CLU_2333224_0_0_1"/>
<evidence type="ECO:0000313" key="4">
    <source>
        <dbReference type="Proteomes" id="UP000002669"/>
    </source>
</evidence>
<gene>
    <name evidence="3" type="ORF">MGYG_09209</name>
</gene>
<dbReference type="InParanoid" id="E4V6Y8"/>
<dbReference type="AlphaFoldDB" id="E4V6Y8"/>
<feature type="region of interest" description="Disordered" evidence="1">
    <location>
        <begin position="26"/>
        <end position="98"/>
    </location>
</feature>
<reference evidence="4" key="1">
    <citation type="journal article" date="2012" name="MBio">
        <title>Comparative genome analysis of Trichophyton rubrum and related dermatophytes reveals candidate genes involved in infection.</title>
        <authorList>
            <person name="Martinez D.A."/>
            <person name="Oliver B.G."/>
            <person name="Graeser Y."/>
            <person name="Goldberg J.M."/>
            <person name="Li W."/>
            <person name="Martinez-Rossi N.M."/>
            <person name="Monod M."/>
            <person name="Shelest E."/>
            <person name="Barton R.C."/>
            <person name="Birch E."/>
            <person name="Brakhage A.A."/>
            <person name="Chen Z."/>
            <person name="Gurr S.J."/>
            <person name="Heiman D."/>
            <person name="Heitman J."/>
            <person name="Kosti I."/>
            <person name="Rossi A."/>
            <person name="Saif S."/>
            <person name="Samalova M."/>
            <person name="Saunders C.W."/>
            <person name="Shea T."/>
            <person name="Summerbell R.C."/>
            <person name="Xu J."/>
            <person name="Young S."/>
            <person name="Zeng Q."/>
            <person name="Birren B.W."/>
            <person name="Cuomo C.A."/>
            <person name="White T.C."/>
        </authorList>
    </citation>
    <scope>NUCLEOTIDE SEQUENCE [LARGE SCALE GENOMIC DNA]</scope>
    <source>
        <strain evidence="4">ATCC MYA-4604 / CBS 118893</strain>
    </source>
</reference>
<keyword evidence="4" id="KW-1185">Reference proteome</keyword>
<name>E4V6Y8_ARTGP</name>
<evidence type="ECO:0000313" key="3">
    <source>
        <dbReference type="EMBL" id="EFQ96854.1"/>
    </source>
</evidence>
<feature type="signal peptide" evidence="2">
    <location>
        <begin position="1"/>
        <end position="20"/>
    </location>
</feature>
<accession>E4V6Y8</accession>
<organism evidence="4">
    <name type="scientific">Arthroderma gypseum (strain ATCC MYA-4604 / CBS 118893)</name>
    <name type="common">Microsporum gypseum</name>
    <dbReference type="NCBI Taxonomy" id="535722"/>
    <lineage>
        <taxon>Eukaryota</taxon>
        <taxon>Fungi</taxon>
        <taxon>Dikarya</taxon>
        <taxon>Ascomycota</taxon>
        <taxon>Pezizomycotina</taxon>
        <taxon>Eurotiomycetes</taxon>
        <taxon>Eurotiomycetidae</taxon>
        <taxon>Onygenales</taxon>
        <taxon>Arthrodermataceae</taxon>
        <taxon>Nannizzia</taxon>
    </lineage>
</organism>
<feature type="compositionally biased region" description="Polar residues" evidence="1">
    <location>
        <begin position="59"/>
        <end position="69"/>
    </location>
</feature>
<dbReference type="RefSeq" id="XP_003169231.1">
    <property type="nucleotide sequence ID" value="XM_003169183.1"/>
</dbReference>
<keyword evidence="2" id="KW-0732">Signal</keyword>
<dbReference type="Proteomes" id="UP000002669">
    <property type="component" value="Unassembled WGS sequence"/>
</dbReference>
<evidence type="ECO:0000256" key="2">
    <source>
        <dbReference type="SAM" id="SignalP"/>
    </source>
</evidence>
<protein>
    <submittedName>
        <fullName evidence="3">Uncharacterized protein</fullName>
    </submittedName>
</protein>